<dbReference type="AlphaFoldDB" id="A0AA42U6A0"/>
<dbReference type="RefSeq" id="WP_279668357.1">
    <property type="nucleotide sequence ID" value="NZ_JAOCBE010000001.1"/>
</dbReference>
<evidence type="ECO:0000313" key="3">
    <source>
        <dbReference type="Proteomes" id="UP001161567"/>
    </source>
</evidence>
<proteinExistence type="predicted"/>
<protein>
    <submittedName>
        <fullName evidence="2">Uncharacterized protein</fullName>
    </submittedName>
</protein>
<accession>A0AA42U6A0</accession>
<gene>
    <name evidence="1" type="ORF">N5C10_01800</name>
    <name evidence="2" type="ORF">N5I27_02015</name>
</gene>
<sequence length="79" mass="9028">MKRINVFLWAHIFALFCSISWAKSCEVPVSTMNVAGLKIGQHIREFQQHHPSAKTVILGGIIISLNLHKVWIHKLKKQV</sequence>
<reference evidence="2" key="1">
    <citation type="submission" date="2022-09" db="EMBL/GenBank/DDBJ databases">
        <title>Intensive care unit water sources are persistently colonized with multi-drug resistant bacteria and are the site of extensive horizontal gene transfer of antibiotic resistance genes.</title>
        <authorList>
            <person name="Diorio-Toth L."/>
        </authorList>
    </citation>
    <scope>NUCLEOTIDE SEQUENCE</scope>
    <source>
        <strain evidence="2">GD03725</strain>
        <strain evidence="1">GD03920</strain>
    </source>
</reference>
<evidence type="ECO:0000313" key="1">
    <source>
        <dbReference type="EMBL" id="MDH0968055.1"/>
    </source>
</evidence>
<name>A0AA42U6A0_ACIJO</name>
<evidence type="ECO:0000313" key="2">
    <source>
        <dbReference type="EMBL" id="MDH1437212.1"/>
    </source>
</evidence>
<dbReference type="EMBL" id="JAOCBE010000001">
    <property type="protein sequence ID" value="MDH0968055.1"/>
    <property type="molecule type" value="Genomic_DNA"/>
</dbReference>
<dbReference type="Proteomes" id="UP001159915">
    <property type="component" value="Unassembled WGS sequence"/>
</dbReference>
<comment type="caution">
    <text evidence="2">The sequence shown here is derived from an EMBL/GenBank/DDBJ whole genome shotgun (WGS) entry which is preliminary data.</text>
</comment>
<dbReference type="EMBL" id="JAOCIL010000001">
    <property type="protein sequence ID" value="MDH1437212.1"/>
    <property type="molecule type" value="Genomic_DNA"/>
</dbReference>
<dbReference type="Proteomes" id="UP001161567">
    <property type="component" value="Unassembled WGS sequence"/>
</dbReference>
<organism evidence="2 3">
    <name type="scientific">Acinetobacter johnsonii</name>
    <dbReference type="NCBI Taxonomy" id="40214"/>
    <lineage>
        <taxon>Bacteria</taxon>
        <taxon>Pseudomonadati</taxon>
        <taxon>Pseudomonadota</taxon>
        <taxon>Gammaproteobacteria</taxon>
        <taxon>Moraxellales</taxon>
        <taxon>Moraxellaceae</taxon>
        <taxon>Acinetobacter</taxon>
    </lineage>
</organism>